<reference evidence="7 8" key="1">
    <citation type="journal article" date="2007" name="Nat. Biotechnol.">
        <title>Complete genome sequence of the myxobacterium Sorangium cellulosum.</title>
        <authorList>
            <person name="Schneiker S."/>
            <person name="Perlova O."/>
            <person name="Kaiser O."/>
            <person name="Gerth K."/>
            <person name="Alici A."/>
            <person name="Altmeyer M.O."/>
            <person name="Bartels D."/>
            <person name="Bekel T."/>
            <person name="Beyer S."/>
            <person name="Bode E."/>
            <person name="Bode H.B."/>
            <person name="Bolten C.J."/>
            <person name="Choudhuri J.V."/>
            <person name="Doss S."/>
            <person name="Elnakady Y.A."/>
            <person name="Frank B."/>
            <person name="Gaigalat L."/>
            <person name="Goesmann A."/>
            <person name="Groeger C."/>
            <person name="Gross F."/>
            <person name="Jelsbak L."/>
            <person name="Jelsbak L."/>
            <person name="Kalinowski J."/>
            <person name="Kegler C."/>
            <person name="Knauber T."/>
            <person name="Konietzny S."/>
            <person name="Kopp M."/>
            <person name="Krause L."/>
            <person name="Krug D."/>
            <person name="Linke B."/>
            <person name="Mahmud T."/>
            <person name="Martinez-Arias R."/>
            <person name="McHardy A.C."/>
            <person name="Merai M."/>
            <person name="Meyer F."/>
            <person name="Mormann S."/>
            <person name="Munoz-Dorado J."/>
            <person name="Perez J."/>
            <person name="Pradella S."/>
            <person name="Rachid S."/>
            <person name="Raddatz G."/>
            <person name="Rosenau F."/>
            <person name="Rueckert C."/>
            <person name="Sasse F."/>
            <person name="Scharfe M."/>
            <person name="Schuster S.C."/>
            <person name="Suen G."/>
            <person name="Treuner-Lange A."/>
            <person name="Velicer G.J."/>
            <person name="Vorholter F.-J."/>
            <person name="Weissman K.J."/>
            <person name="Welch R.D."/>
            <person name="Wenzel S.C."/>
            <person name="Whitworth D.E."/>
            <person name="Wilhelm S."/>
            <person name="Wittmann C."/>
            <person name="Bloecker H."/>
            <person name="Puehler A."/>
            <person name="Mueller R."/>
        </authorList>
    </citation>
    <scope>NUCLEOTIDE SEQUENCE [LARGE SCALE GENOMIC DNA]</scope>
    <source>
        <strain evidence="8">So ce56</strain>
    </source>
</reference>
<dbReference type="GO" id="GO:0016987">
    <property type="term" value="F:sigma factor activity"/>
    <property type="evidence" value="ECO:0007669"/>
    <property type="project" value="UniProtKB-KW"/>
</dbReference>
<dbReference type="Proteomes" id="UP000002139">
    <property type="component" value="Chromosome"/>
</dbReference>
<organism evidence="7 8">
    <name type="scientific">Sorangium cellulosum (strain So ce56)</name>
    <name type="common">Polyangium cellulosum (strain So ce56)</name>
    <dbReference type="NCBI Taxonomy" id="448385"/>
    <lineage>
        <taxon>Bacteria</taxon>
        <taxon>Pseudomonadati</taxon>
        <taxon>Myxococcota</taxon>
        <taxon>Polyangia</taxon>
        <taxon>Polyangiales</taxon>
        <taxon>Polyangiaceae</taxon>
        <taxon>Sorangium</taxon>
    </lineage>
</organism>
<sequence>MEASRSPDPVFTAAARGDDGALELLVRAYHDRVYRFGLRACRDAFDADDAVQEAFTKLARRPEVARDPGVLSWLMTVVRHACLRMLRPFARERSRLGDRVDDIDAVPSGDLDPQAAFERWRLVRAVHEAIAVLERPYREVLVLRDVEGLTGEEVCQMLGLGEAAMKSRLHRARQLVRREVLRQEGAPSASWVRGGEERRNKPCS</sequence>
<dbReference type="eggNOG" id="COG1595">
    <property type="taxonomic scope" value="Bacteria"/>
</dbReference>
<dbReference type="NCBIfam" id="TIGR02937">
    <property type="entry name" value="sigma70-ECF"/>
    <property type="match status" value="1"/>
</dbReference>
<dbReference type="BioCyc" id="SCEL448385:SCE_RS25495-MONOMER"/>
<dbReference type="PANTHER" id="PTHR43133:SF51">
    <property type="entry name" value="RNA POLYMERASE SIGMA FACTOR"/>
    <property type="match status" value="1"/>
</dbReference>
<dbReference type="STRING" id="448385.sce4969"/>
<dbReference type="Gene3D" id="1.10.1740.10">
    <property type="match status" value="1"/>
</dbReference>
<evidence type="ECO:0000259" key="6">
    <source>
        <dbReference type="Pfam" id="PF08281"/>
    </source>
</evidence>
<name>A9FKM9_SORC5</name>
<dbReference type="RefSeq" id="WP_012237601.1">
    <property type="nucleotide sequence ID" value="NC_010162.1"/>
</dbReference>
<dbReference type="OrthoDB" id="9780326at2"/>
<protein>
    <submittedName>
        <fullName evidence="7">ECF-family RNA polymerase sigma factor</fullName>
    </submittedName>
</protein>
<dbReference type="SUPFAM" id="SSF88946">
    <property type="entry name" value="Sigma2 domain of RNA polymerase sigma factors"/>
    <property type="match status" value="1"/>
</dbReference>
<dbReference type="PANTHER" id="PTHR43133">
    <property type="entry name" value="RNA POLYMERASE ECF-TYPE SIGMA FACTO"/>
    <property type="match status" value="1"/>
</dbReference>
<evidence type="ECO:0000256" key="3">
    <source>
        <dbReference type="ARBA" id="ARBA00023082"/>
    </source>
</evidence>
<proteinExistence type="inferred from homology"/>
<dbReference type="SUPFAM" id="SSF88659">
    <property type="entry name" value="Sigma3 and sigma4 domains of RNA polymerase sigma factors"/>
    <property type="match status" value="1"/>
</dbReference>
<dbReference type="Gene3D" id="1.10.10.10">
    <property type="entry name" value="Winged helix-like DNA-binding domain superfamily/Winged helix DNA-binding domain"/>
    <property type="match status" value="1"/>
</dbReference>
<dbReference type="GO" id="GO:0006352">
    <property type="term" value="P:DNA-templated transcription initiation"/>
    <property type="evidence" value="ECO:0007669"/>
    <property type="project" value="InterPro"/>
</dbReference>
<dbReference type="InterPro" id="IPR007627">
    <property type="entry name" value="RNA_pol_sigma70_r2"/>
</dbReference>
<keyword evidence="4" id="KW-0804">Transcription</keyword>
<dbReference type="CDD" id="cd06171">
    <property type="entry name" value="Sigma70_r4"/>
    <property type="match status" value="1"/>
</dbReference>
<dbReference type="GO" id="GO:0003677">
    <property type="term" value="F:DNA binding"/>
    <property type="evidence" value="ECO:0007669"/>
    <property type="project" value="InterPro"/>
</dbReference>
<dbReference type="InterPro" id="IPR013325">
    <property type="entry name" value="RNA_pol_sigma_r2"/>
</dbReference>
<gene>
    <name evidence="7" type="ordered locus">sce4969</name>
</gene>
<dbReference type="HOGENOM" id="CLU_047691_3_0_7"/>
<dbReference type="InterPro" id="IPR013249">
    <property type="entry name" value="RNA_pol_sigma70_r4_t2"/>
</dbReference>
<dbReference type="EMBL" id="AM746676">
    <property type="protein sequence ID" value="CAN95132.1"/>
    <property type="molecule type" value="Genomic_DNA"/>
</dbReference>
<dbReference type="Pfam" id="PF08281">
    <property type="entry name" value="Sigma70_r4_2"/>
    <property type="match status" value="1"/>
</dbReference>
<dbReference type="InterPro" id="IPR013324">
    <property type="entry name" value="RNA_pol_sigma_r3/r4-like"/>
</dbReference>
<evidence type="ECO:0000256" key="4">
    <source>
        <dbReference type="ARBA" id="ARBA00023163"/>
    </source>
</evidence>
<keyword evidence="3" id="KW-0731">Sigma factor</keyword>
<evidence type="ECO:0000313" key="7">
    <source>
        <dbReference type="EMBL" id="CAN95132.1"/>
    </source>
</evidence>
<dbReference type="InterPro" id="IPR039425">
    <property type="entry name" value="RNA_pol_sigma-70-like"/>
</dbReference>
<evidence type="ECO:0000256" key="2">
    <source>
        <dbReference type="ARBA" id="ARBA00023015"/>
    </source>
</evidence>
<evidence type="ECO:0000256" key="1">
    <source>
        <dbReference type="ARBA" id="ARBA00010641"/>
    </source>
</evidence>
<keyword evidence="2" id="KW-0805">Transcription regulation</keyword>
<dbReference type="InterPro" id="IPR014284">
    <property type="entry name" value="RNA_pol_sigma-70_dom"/>
</dbReference>
<dbReference type="Pfam" id="PF04542">
    <property type="entry name" value="Sigma70_r2"/>
    <property type="match status" value="1"/>
</dbReference>
<keyword evidence="8" id="KW-1185">Reference proteome</keyword>
<dbReference type="InterPro" id="IPR036388">
    <property type="entry name" value="WH-like_DNA-bd_sf"/>
</dbReference>
<feature type="domain" description="RNA polymerase sigma-70 region 2" evidence="5">
    <location>
        <begin position="25"/>
        <end position="87"/>
    </location>
</feature>
<accession>A9FKM9</accession>
<dbReference type="KEGG" id="scl:sce4969"/>
<evidence type="ECO:0000313" key="8">
    <source>
        <dbReference type="Proteomes" id="UP000002139"/>
    </source>
</evidence>
<feature type="domain" description="RNA polymerase sigma factor 70 region 4 type 2" evidence="6">
    <location>
        <begin position="124"/>
        <end position="174"/>
    </location>
</feature>
<dbReference type="AlphaFoldDB" id="A9FKM9"/>
<evidence type="ECO:0000259" key="5">
    <source>
        <dbReference type="Pfam" id="PF04542"/>
    </source>
</evidence>
<comment type="similarity">
    <text evidence="1">Belongs to the sigma-70 factor family. ECF subfamily.</text>
</comment>